<feature type="region of interest" description="Disordered" evidence="1">
    <location>
        <begin position="161"/>
        <end position="181"/>
    </location>
</feature>
<keyword evidence="4" id="KW-1185">Reference proteome</keyword>
<dbReference type="InterPro" id="IPR011059">
    <property type="entry name" value="Metal-dep_hydrolase_composite"/>
</dbReference>
<dbReference type="Gene3D" id="3.20.20.140">
    <property type="entry name" value="Metal-dependent hydrolases"/>
    <property type="match status" value="1"/>
</dbReference>
<dbReference type="KEGG" id="sutt:SUTMEG_09890"/>
<name>A0A2Z6IDA5_9BURK</name>
<dbReference type="PANTHER" id="PTHR22642:SF2">
    <property type="entry name" value="PROTEIN LONG AFTER FAR-RED 3"/>
    <property type="match status" value="1"/>
</dbReference>
<proteinExistence type="predicted"/>
<evidence type="ECO:0000313" key="3">
    <source>
        <dbReference type="EMBL" id="BBF23098.1"/>
    </source>
</evidence>
<evidence type="ECO:0000256" key="1">
    <source>
        <dbReference type="SAM" id="MobiDB-lite"/>
    </source>
</evidence>
<dbReference type="SUPFAM" id="SSF51338">
    <property type="entry name" value="Composite domain of metallo-dependent hydrolases"/>
    <property type="match status" value="1"/>
</dbReference>
<accession>A0A2Z6IDA5</accession>
<dbReference type="AlphaFoldDB" id="A0A2Z6IDA5"/>
<dbReference type="CDD" id="cd01300">
    <property type="entry name" value="YtcJ_like"/>
    <property type="match status" value="1"/>
</dbReference>
<dbReference type="InterPro" id="IPR013108">
    <property type="entry name" value="Amidohydro_3"/>
</dbReference>
<keyword evidence="3" id="KW-0378">Hydrolase</keyword>
<dbReference type="Gene3D" id="3.10.310.70">
    <property type="match status" value="1"/>
</dbReference>
<dbReference type="SUPFAM" id="SSF51556">
    <property type="entry name" value="Metallo-dependent hydrolases"/>
    <property type="match status" value="1"/>
</dbReference>
<dbReference type="InterPro" id="IPR032466">
    <property type="entry name" value="Metal_Hydrolase"/>
</dbReference>
<dbReference type="OrthoDB" id="9031471at2"/>
<dbReference type="Proteomes" id="UP000271003">
    <property type="component" value="Chromosome"/>
</dbReference>
<gene>
    <name evidence="3" type="ORF">SUTMEG_09890</name>
</gene>
<sequence>MATVILNAKIYLERGRFARALLVEDGIVRAVGTNEEVLAQAPAEYETFDACGRTIVPGFNDSHQHLLNTGIALSDIRLHTAKSIAEVKEIARRYIAERKPAPGTVLHGMGWNQDYFEDESRLLTAADLDDISTDYPIIFERACGHLLTANTAAVRLAGITAETPDPEGGSIGRDAEGNPNGIFAENARKPIRALMAERSVDELVELIRIGMAHAAETGVTSVQTCDLRPGSWERTLEAYERVAAEGASTRVYHQSHFHNPDDYRAFLAAGHVTGTGTPMHRFGPLKLFIDGSLGARTALMRHPYNDDPTTSGIATLTPEQIDELVGIAVENKCSVAVHAIGDLAVERMLDAYDKVTNGSNPLRLGIVHVQITDRPLVERFTKNDILALVQPIFLHYDTRIVEDRVGKDLASTSYAFGTMQKLGIHMSFGTDSPIEDMNPIDNLYCAVTRRTLDGTPEGGWHPEECLTVEEAVDAYTLEGAYASFEENVKGRLLPGYYADLVVLSEDIFTMPVEELRRTKVDATMTAGRFVYQREGA</sequence>
<dbReference type="RefSeq" id="WP_120176739.1">
    <property type="nucleotide sequence ID" value="NZ_AP018786.1"/>
</dbReference>
<dbReference type="Pfam" id="PF07969">
    <property type="entry name" value="Amidohydro_3"/>
    <property type="match status" value="1"/>
</dbReference>
<feature type="domain" description="Amidohydrolase 3" evidence="2">
    <location>
        <begin position="46"/>
        <end position="531"/>
    </location>
</feature>
<dbReference type="EMBL" id="AP018786">
    <property type="protein sequence ID" value="BBF23098.1"/>
    <property type="molecule type" value="Genomic_DNA"/>
</dbReference>
<dbReference type="InterPro" id="IPR033932">
    <property type="entry name" value="YtcJ-like"/>
</dbReference>
<dbReference type="GO" id="GO:0016810">
    <property type="term" value="F:hydrolase activity, acting on carbon-nitrogen (but not peptide) bonds"/>
    <property type="evidence" value="ECO:0007669"/>
    <property type="project" value="InterPro"/>
</dbReference>
<organism evidence="3 4">
    <name type="scientific">Sutterella megalosphaeroides</name>
    <dbReference type="NCBI Taxonomy" id="2494234"/>
    <lineage>
        <taxon>Bacteria</taxon>
        <taxon>Pseudomonadati</taxon>
        <taxon>Pseudomonadota</taxon>
        <taxon>Betaproteobacteria</taxon>
        <taxon>Burkholderiales</taxon>
        <taxon>Sutterellaceae</taxon>
        <taxon>Sutterella</taxon>
    </lineage>
</organism>
<evidence type="ECO:0000259" key="2">
    <source>
        <dbReference type="Pfam" id="PF07969"/>
    </source>
</evidence>
<evidence type="ECO:0000313" key="4">
    <source>
        <dbReference type="Proteomes" id="UP000271003"/>
    </source>
</evidence>
<dbReference type="Gene3D" id="2.30.40.10">
    <property type="entry name" value="Urease, subunit C, domain 1"/>
    <property type="match status" value="1"/>
</dbReference>
<protein>
    <submittedName>
        <fullName evidence="3">Amidohydrolase</fullName>
    </submittedName>
</protein>
<reference evidence="3 4" key="1">
    <citation type="journal article" date="2018" name="Int. J. Syst. Evol. Microbiol.">
        <title>Mesosutterella multiformis gen. nov., sp. nov., a member of the family Sutterellaceae and Sutterella megalosphaeroides sp. nov., isolated from human faeces.</title>
        <authorList>
            <person name="Sakamoto M."/>
            <person name="Ikeyama N."/>
            <person name="Kunihiro T."/>
            <person name="Iino T."/>
            <person name="Yuki M."/>
            <person name="Ohkuma M."/>
        </authorList>
    </citation>
    <scope>NUCLEOTIDE SEQUENCE [LARGE SCALE GENOMIC DNA]</scope>
    <source>
        <strain evidence="3 4">6FBBBH3</strain>
    </source>
</reference>
<dbReference type="PANTHER" id="PTHR22642">
    <property type="entry name" value="IMIDAZOLONEPROPIONASE"/>
    <property type="match status" value="1"/>
</dbReference>